<dbReference type="InterPro" id="IPR029035">
    <property type="entry name" value="DHS-like_NAD/FAD-binding_dom"/>
</dbReference>
<dbReference type="Gene3D" id="3.40.50.1220">
    <property type="entry name" value="TPP-binding domain"/>
    <property type="match status" value="1"/>
</dbReference>
<dbReference type="SUPFAM" id="SSF53098">
    <property type="entry name" value="Ribonuclease H-like"/>
    <property type="match status" value="1"/>
</dbReference>
<name>A0A2N0W9T2_9GAMM</name>
<dbReference type="InterPro" id="IPR012337">
    <property type="entry name" value="RNaseH-like_sf"/>
</dbReference>
<dbReference type="SUPFAM" id="SSF52467">
    <property type="entry name" value="DHS-like NAD/FAD-binding domain"/>
    <property type="match status" value="1"/>
</dbReference>
<dbReference type="GO" id="GO:0003676">
    <property type="term" value="F:nucleic acid binding"/>
    <property type="evidence" value="ECO:0007669"/>
    <property type="project" value="InterPro"/>
</dbReference>
<dbReference type="InterPro" id="IPR003165">
    <property type="entry name" value="Piwi"/>
</dbReference>
<dbReference type="Proteomes" id="UP000233553">
    <property type="component" value="Unassembled WGS sequence"/>
</dbReference>
<dbReference type="RefSeq" id="WP_101237571.1">
    <property type="nucleotide sequence ID" value="NZ_PISJ01000025.1"/>
</dbReference>
<accession>A0A2N0W9T2</accession>
<evidence type="ECO:0000313" key="5">
    <source>
        <dbReference type="Proteomes" id="UP000233553"/>
    </source>
</evidence>
<reference evidence="4 5" key="1">
    <citation type="submission" date="2017-12" db="EMBL/GenBank/DDBJ databases">
        <title>Draft Genome sequences of multiple microbial strains isolated from spacecraft associated surfaces.</title>
        <authorList>
            <person name="Seuylemezian A."/>
            <person name="Vaishampayan P."/>
            <person name="Venkateswaran K."/>
        </authorList>
    </citation>
    <scope>NUCLEOTIDE SEQUENCE [LARGE SCALE GENOMIC DNA]</scope>
    <source>
        <strain evidence="4 5">2P01AA</strain>
    </source>
</reference>
<dbReference type="SMART" id="SM00950">
    <property type="entry name" value="Piwi"/>
    <property type="match status" value="1"/>
</dbReference>
<dbReference type="InterPro" id="IPR036397">
    <property type="entry name" value="RNaseH_sf"/>
</dbReference>
<proteinExistence type="inferred from homology"/>
<dbReference type="AlphaFoldDB" id="A0A2N0W9T2"/>
<dbReference type="Gene3D" id="3.30.420.10">
    <property type="entry name" value="Ribonuclease H-like superfamily/Ribonuclease H"/>
    <property type="match status" value="1"/>
</dbReference>
<comment type="similarity">
    <text evidence="1">Belongs to the argonaute family. Long pAgo subfamily.</text>
</comment>
<comment type="caution">
    <text evidence="4">The sequence shown here is derived from an EMBL/GenBank/DDBJ whole genome shotgun (WGS) entry which is preliminary data.</text>
</comment>
<dbReference type="CDD" id="cd04659">
    <property type="entry name" value="Piwi_piwi-like_ProArk"/>
    <property type="match status" value="1"/>
</dbReference>
<dbReference type="Pfam" id="PF13289">
    <property type="entry name" value="SIR2_2"/>
    <property type="match status" value="1"/>
</dbReference>
<evidence type="ECO:0000256" key="2">
    <source>
        <dbReference type="ARBA" id="ARBA00035032"/>
    </source>
</evidence>
<sequence length="1045" mass="119930">MAPYKIAIDAFIRSIDINKKRPICLLLGAGASISSGMPSAERCIWEWKREIFITKNPLLRDTVGELSLQGTKDRIQKWLDQRGEYPALNSAEEYSFYAEECYITEQDRRSFFQQYVEVAKPHIGYRLLPLLAQKKIIKTIWTTNFDGLVARACHSNDVVCIEVGLDNTHRITRQHSEGELRVVSLHGDYRYDELKNTDEQLRYQEEALKNNIEHELQDYDLVVIGYSGRDRSLMTVLENIFSKAVKSRLFWCGYGETISQPVLELLEQARKNNRDAFYVSTDGFDDTVERISRKLLDGNILRKALAEIQEAPCITNQPAKFIAPESEISSLIKSNAYPLLKIPSQFFKVALKYPEGNFSYIDWLNSKVDFNEVVLSKIGKEIIAFADVEDLKKYLGAFYITSPTAINFSRTDIINDTRVQSLVRRGLIQSIVKNLNLSSDQNKRIWNPNIFSFENHDGSRYKIIDALNLNLNFIKDDVYVTFKPDLVVLNLDGSLPDHDTAKNIKNKKFGYQHNKEYAQILEKWADIVTKKDLVVSGGGVFHLGIKPLYAGLVNYAARKLPIDFNRHATQKGLIIQDAKLIFCSGSISNEITHINPLKGLVENRPWDYKNTSSGLCPEICINVISTPQDAGFLNNLLRGLHDKAFPEKSEQDYLHPFHGFTSAFGVPISFPKIGESKWRFVDEARSAQKAIDNAKNLANRICYELDSLKKLELRTGTVVIIYIPKRWESLTSIKSEHEYFDLHDYIKAYAAQQGISTQFIREKTVNSFQSCRVKWWLSLAFYVKAMRTPWRLESIDNQTAFVGIGYSVNRTTYPENSKRIILGCSHIYSARGEGMQFQLGRIENPIIHNHNPYMSEEDARRTGEKIRQMFFDAKMQLPRRVVIHKRTAFTEEEQRGFIQGLEGVEDIELIEINFEDSFRYLSSKFINNKLEIDGFPIARGTVIVQSPNTALLWVHGSTPSVKNPSFKYFQGKRRIPVPLVIKRYVGQSDVSQLANEILGLSKMNWNTFDYYSRLPVTLESANDIARIGVYFNNFSPMSYDYRLLI</sequence>
<organism evidence="4 5">
    <name type="scientific">Acinetobacter proteolyticus</name>
    <dbReference type="NCBI Taxonomy" id="1776741"/>
    <lineage>
        <taxon>Bacteria</taxon>
        <taxon>Pseudomonadati</taxon>
        <taxon>Pseudomonadota</taxon>
        <taxon>Gammaproteobacteria</taxon>
        <taxon>Moraxellales</taxon>
        <taxon>Moraxellaceae</taxon>
        <taxon>Acinetobacter</taxon>
    </lineage>
</organism>
<evidence type="ECO:0000313" key="4">
    <source>
        <dbReference type="EMBL" id="PKF31252.1"/>
    </source>
</evidence>
<dbReference type="EMBL" id="PISJ01000025">
    <property type="protein sequence ID" value="PKF31252.1"/>
    <property type="molecule type" value="Genomic_DNA"/>
</dbReference>
<evidence type="ECO:0000259" key="3">
    <source>
        <dbReference type="SMART" id="SM00950"/>
    </source>
</evidence>
<gene>
    <name evidence="4" type="ORF">CW311_19500</name>
</gene>
<evidence type="ECO:0000256" key="1">
    <source>
        <dbReference type="ARBA" id="ARBA00035012"/>
    </source>
</evidence>
<dbReference type="Gene3D" id="3.40.50.2300">
    <property type="match status" value="1"/>
</dbReference>
<protein>
    <recommendedName>
        <fullName evidence="2">Protein argonaute</fullName>
    </recommendedName>
</protein>
<feature type="domain" description="Piwi" evidence="3">
    <location>
        <begin position="717"/>
        <end position="1033"/>
    </location>
</feature>